<dbReference type="PANTHER" id="PTHR43280:SF32">
    <property type="entry name" value="TRANSCRIPTIONAL REGULATORY PROTEIN"/>
    <property type="match status" value="1"/>
</dbReference>
<dbReference type="SUPFAM" id="SSF46689">
    <property type="entry name" value="Homeodomain-like"/>
    <property type="match status" value="1"/>
</dbReference>
<keyword evidence="2" id="KW-0238">DNA-binding</keyword>
<evidence type="ECO:0000256" key="1">
    <source>
        <dbReference type="ARBA" id="ARBA00023015"/>
    </source>
</evidence>
<dbReference type="InterPro" id="IPR037923">
    <property type="entry name" value="HTH-like"/>
</dbReference>
<dbReference type="Proteomes" id="UP001250698">
    <property type="component" value="Unassembled WGS sequence"/>
</dbReference>
<dbReference type="InterPro" id="IPR018060">
    <property type="entry name" value="HTH_AraC"/>
</dbReference>
<proteinExistence type="predicted"/>
<dbReference type="Pfam" id="PF12833">
    <property type="entry name" value="HTH_18"/>
    <property type="match status" value="1"/>
</dbReference>
<accession>A0ABU3TKR6</accession>
<organism evidence="5 6">
    <name type="scientific">Hymenobacter endophyticus</name>
    <dbReference type="NCBI Taxonomy" id="3076335"/>
    <lineage>
        <taxon>Bacteria</taxon>
        <taxon>Pseudomonadati</taxon>
        <taxon>Bacteroidota</taxon>
        <taxon>Cytophagia</taxon>
        <taxon>Cytophagales</taxon>
        <taxon>Hymenobacteraceae</taxon>
        <taxon>Hymenobacter</taxon>
    </lineage>
</organism>
<dbReference type="InterPro" id="IPR009057">
    <property type="entry name" value="Homeodomain-like_sf"/>
</dbReference>
<gene>
    <name evidence="5" type="ORF">ROI90_16320</name>
</gene>
<dbReference type="Pfam" id="PF02311">
    <property type="entry name" value="AraC_binding"/>
    <property type="match status" value="1"/>
</dbReference>
<keyword evidence="3" id="KW-0804">Transcription</keyword>
<dbReference type="InterPro" id="IPR020449">
    <property type="entry name" value="Tscrpt_reg_AraC-type_HTH"/>
</dbReference>
<dbReference type="PANTHER" id="PTHR43280">
    <property type="entry name" value="ARAC-FAMILY TRANSCRIPTIONAL REGULATOR"/>
    <property type="match status" value="1"/>
</dbReference>
<protein>
    <submittedName>
        <fullName evidence="5">Helix-turn-helix transcriptional regulator</fullName>
    </submittedName>
</protein>
<keyword evidence="1" id="KW-0805">Transcription regulation</keyword>
<feature type="domain" description="HTH araC/xylS-type" evidence="4">
    <location>
        <begin position="184"/>
        <end position="282"/>
    </location>
</feature>
<dbReference type="Gene3D" id="1.10.10.60">
    <property type="entry name" value="Homeodomain-like"/>
    <property type="match status" value="1"/>
</dbReference>
<dbReference type="PRINTS" id="PR00032">
    <property type="entry name" value="HTHARAC"/>
</dbReference>
<keyword evidence="6" id="KW-1185">Reference proteome</keyword>
<evidence type="ECO:0000313" key="5">
    <source>
        <dbReference type="EMBL" id="MDU0371971.1"/>
    </source>
</evidence>
<reference evidence="5 6" key="1">
    <citation type="submission" date="2023-10" db="EMBL/GenBank/DDBJ databases">
        <title>Hymenobacter endophyticus sp. nov., an isolate from the leaf tissues of wheat.</title>
        <authorList>
            <person name="Dai Y."/>
        </authorList>
    </citation>
    <scope>NUCLEOTIDE SEQUENCE [LARGE SCALE GENOMIC DNA]</scope>
    <source>
        <strain evidence="5 6">ZK17L-C2</strain>
    </source>
</reference>
<sequence>MKTTASRSVGVWTHAREPRLFFVEHLPAAQVRFQFTGGPAEPPVYVLVYITHGSGSLTVDFEQYSVQPDRLFFLLPGQVGCAQLSADVQGLVLGFSAEFYEERFPDFPLAAYPFFSNFHPPLLDVRPPMEPLLPLLQGLYQEAAGPAPQQLEVSRSYLHVLLQLADRHYRRAHPLAAGDNPQVAAFEYLINRHFRSQKVLRDYADQLQLSPNHLNALCRRVLRKTASDRLHERIVLEAKRLLLSSSQSVGQVALTLGFGDASYFGRYFKKYVHVTPEAFRQQQRA</sequence>
<dbReference type="InterPro" id="IPR003313">
    <property type="entry name" value="AraC-bd"/>
</dbReference>
<dbReference type="PROSITE" id="PS01124">
    <property type="entry name" value="HTH_ARAC_FAMILY_2"/>
    <property type="match status" value="1"/>
</dbReference>
<dbReference type="RefSeq" id="WP_315999429.1">
    <property type="nucleotide sequence ID" value="NZ_JAWDJT010000012.1"/>
</dbReference>
<name>A0ABU3TKR6_9BACT</name>
<comment type="caution">
    <text evidence="5">The sequence shown here is derived from an EMBL/GenBank/DDBJ whole genome shotgun (WGS) entry which is preliminary data.</text>
</comment>
<evidence type="ECO:0000256" key="2">
    <source>
        <dbReference type="ARBA" id="ARBA00023125"/>
    </source>
</evidence>
<evidence type="ECO:0000259" key="4">
    <source>
        <dbReference type="PROSITE" id="PS01124"/>
    </source>
</evidence>
<dbReference type="SUPFAM" id="SSF51215">
    <property type="entry name" value="Regulatory protein AraC"/>
    <property type="match status" value="1"/>
</dbReference>
<dbReference type="EMBL" id="JAWDJT010000012">
    <property type="protein sequence ID" value="MDU0371971.1"/>
    <property type="molecule type" value="Genomic_DNA"/>
</dbReference>
<evidence type="ECO:0000313" key="6">
    <source>
        <dbReference type="Proteomes" id="UP001250698"/>
    </source>
</evidence>
<dbReference type="SMART" id="SM00342">
    <property type="entry name" value="HTH_ARAC"/>
    <property type="match status" value="1"/>
</dbReference>
<evidence type="ECO:0000256" key="3">
    <source>
        <dbReference type="ARBA" id="ARBA00023163"/>
    </source>
</evidence>